<reference evidence="2 4" key="2">
    <citation type="submission" date="2017-06" db="EMBL/GenBank/DDBJ databases">
        <authorList>
            <consortium name="Pathogen Informatics"/>
        </authorList>
    </citation>
    <scope>NUCLEOTIDE SEQUENCE [LARGE SCALE GENOMIC DNA]</scope>
    <source>
        <strain evidence="2 4">NCTC13015</strain>
    </source>
</reference>
<organism evidence="1 3">
    <name type="scientific">Corynebacterium imitans</name>
    <dbReference type="NCBI Taxonomy" id="156978"/>
    <lineage>
        <taxon>Bacteria</taxon>
        <taxon>Bacillati</taxon>
        <taxon>Actinomycetota</taxon>
        <taxon>Actinomycetes</taxon>
        <taxon>Mycobacteriales</taxon>
        <taxon>Corynebacteriaceae</taxon>
        <taxon>Corynebacterium</taxon>
    </lineage>
</organism>
<evidence type="ECO:0000313" key="2">
    <source>
        <dbReference type="EMBL" id="SNV57285.1"/>
    </source>
</evidence>
<evidence type="ECO:0000313" key="4">
    <source>
        <dbReference type="Proteomes" id="UP000215374"/>
    </source>
</evidence>
<dbReference type="AlphaFoldDB" id="A0A076NLN7"/>
<dbReference type="Proteomes" id="UP000028780">
    <property type="component" value="Chromosome"/>
</dbReference>
<dbReference type="HOGENOM" id="CLU_132620_0_0_11"/>
<gene>
    <name evidence="1" type="ORF">CIMIT_01530</name>
    <name evidence="2" type="ORF">SAMEA4535761_00373</name>
</gene>
<evidence type="ECO:0008006" key="5">
    <source>
        <dbReference type="Google" id="ProtNLM"/>
    </source>
</evidence>
<dbReference type="EMBL" id="CP009211">
    <property type="protein sequence ID" value="AIJ32765.1"/>
    <property type="molecule type" value="Genomic_DNA"/>
</dbReference>
<sequence>MSRRAIFIDTSVLSNLLRIPGKNQDMEKAQQDFVALQEDNSVQFVLPVTTVIETGNHIAQIKNGDSRRDIAQRFGKMLESICEREAPWVLHDFEWGESFLRSFLDGANSQRTWYDLAQERVGGGDLSILVEANMYQNRLQIDCEIWTYDAGLRAYAPTTTP</sequence>
<evidence type="ECO:0000313" key="1">
    <source>
        <dbReference type="EMBL" id="AIJ32765.1"/>
    </source>
</evidence>
<reference evidence="1 3" key="1">
    <citation type="submission" date="2014-08" db="EMBL/GenBank/DDBJ databases">
        <title>Complete genome sequence of Corynebacterium imitans DSM 44264, isolated from a five-month-old boy with suspected pharyngeal diphtheria.</title>
        <authorList>
            <person name="Mollmann S."/>
            <person name="Albersmeier A."/>
            <person name="Ruckert C."/>
            <person name="Tauch A."/>
        </authorList>
    </citation>
    <scope>NUCLEOTIDE SEQUENCE [LARGE SCALE GENOMIC DNA]</scope>
    <source>
        <strain evidence="1 3">DSM 44264</strain>
    </source>
</reference>
<proteinExistence type="predicted"/>
<dbReference type="STRING" id="156978.CIMIT_01530"/>
<keyword evidence="3" id="KW-1185">Reference proteome</keyword>
<dbReference type="SUPFAM" id="SSF88723">
    <property type="entry name" value="PIN domain-like"/>
    <property type="match status" value="1"/>
</dbReference>
<accession>A0A076NLN7</accession>
<dbReference type="eggNOG" id="ENOG5032X63">
    <property type="taxonomic scope" value="Bacteria"/>
</dbReference>
<name>A0A076NLN7_9CORY</name>
<dbReference type="KEGG" id="cii:CIMIT_01530"/>
<dbReference type="EMBL" id="LT906467">
    <property type="protein sequence ID" value="SNV57285.1"/>
    <property type="molecule type" value="Genomic_DNA"/>
</dbReference>
<dbReference type="InterPro" id="IPR029060">
    <property type="entry name" value="PIN-like_dom_sf"/>
</dbReference>
<evidence type="ECO:0000313" key="3">
    <source>
        <dbReference type="Proteomes" id="UP000028780"/>
    </source>
</evidence>
<protein>
    <recommendedName>
        <fullName evidence="5">PIN domain-containing protein</fullName>
    </recommendedName>
</protein>
<dbReference type="Proteomes" id="UP000215374">
    <property type="component" value="Chromosome 1"/>
</dbReference>